<protein>
    <recommendedName>
        <fullName evidence="3">DDE-1 domain-containing protein</fullName>
    </recommendedName>
</protein>
<gene>
    <name evidence="1" type="ORF">PR048_009919</name>
</gene>
<evidence type="ECO:0000313" key="2">
    <source>
        <dbReference type="Proteomes" id="UP001159363"/>
    </source>
</evidence>
<evidence type="ECO:0008006" key="3">
    <source>
        <dbReference type="Google" id="ProtNLM"/>
    </source>
</evidence>
<sequence length="150" mass="17120">MLRHPELSMRTPESLSYGRLMRFNKETVGRYFELLQETIVKMKLSGPPQLIYNVDATGIQLSYERKQKAYAATNAERGETVSALACVNATGTNWIPPFVIFKEYVDGLPPGSVFAMTEKGYMQTKEFCNWLHYFNNRRLPGNVFLILAGQ</sequence>
<keyword evidence="2" id="KW-1185">Reference proteome</keyword>
<dbReference type="EMBL" id="JARBHB010000003">
    <property type="protein sequence ID" value="KAJ8890411.1"/>
    <property type="molecule type" value="Genomic_DNA"/>
</dbReference>
<reference evidence="1 2" key="1">
    <citation type="submission" date="2023-02" db="EMBL/GenBank/DDBJ databases">
        <title>LHISI_Scaffold_Assembly.</title>
        <authorList>
            <person name="Stuart O.P."/>
            <person name="Cleave R."/>
            <person name="Magrath M.J.L."/>
            <person name="Mikheyev A.S."/>
        </authorList>
    </citation>
    <scope>NUCLEOTIDE SEQUENCE [LARGE SCALE GENOMIC DNA]</scope>
    <source>
        <strain evidence="1">Daus_M_001</strain>
        <tissue evidence="1">Leg muscle</tissue>
    </source>
</reference>
<evidence type="ECO:0000313" key="1">
    <source>
        <dbReference type="EMBL" id="KAJ8890411.1"/>
    </source>
</evidence>
<proteinExistence type="predicted"/>
<name>A0ABQ9I199_9NEOP</name>
<dbReference type="Proteomes" id="UP001159363">
    <property type="component" value="Chromosome 3"/>
</dbReference>
<accession>A0ABQ9I199</accession>
<organism evidence="1 2">
    <name type="scientific">Dryococelus australis</name>
    <dbReference type="NCBI Taxonomy" id="614101"/>
    <lineage>
        <taxon>Eukaryota</taxon>
        <taxon>Metazoa</taxon>
        <taxon>Ecdysozoa</taxon>
        <taxon>Arthropoda</taxon>
        <taxon>Hexapoda</taxon>
        <taxon>Insecta</taxon>
        <taxon>Pterygota</taxon>
        <taxon>Neoptera</taxon>
        <taxon>Polyneoptera</taxon>
        <taxon>Phasmatodea</taxon>
        <taxon>Verophasmatodea</taxon>
        <taxon>Anareolatae</taxon>
        <taxon>Phasmatidae</taxon>
        <taxon>Eurycanthinae</taxon>
        <taxon>Dryococelus</taxon>
    </lineage>
</organism>
<comment type="caution">
    <text evidence="1">The sequence shown here is derived from an EMBL/GenBank/DDBJ whole genome shotgun (WGS) entry which is preliminary data.</text>
</comment>